<organism evidence="2">
    <name type="scientific">Salmonella enterica</name>
    <name type="common">Salmonella choleraesuis</name>
    <dbReference type="NCBI Taxonomy" id="28901"/>
    <lineage>
        <taxon>Bacteria</taxon>
        <taxon>Pseudomonadati</taxon>
        <taxon>Pseudomonadota</taxon>
        <taxon>Gammaproteobacteria</taxon>
        <taxon>Enterobacterales</taxon>
        <taxon>Enterobacteriaceae</taxon>
        <taxon>Salmonella</taxon>
    </lineage>
</organism>
<dbReference type="EMBL" id="AAGGEZ010000116">
    <property type="protein sequence ID" value="EBN6118530.1"/>
    <property type="molecule type" value="Genomic_DNA"/>
</dbReference>
<evidence type="ECO:0000256" key="1">
    <source>
        <dbReference type="SAM" id="MobiDB-lite"/>
    </source>
</evidence>
<proteinExistence type="predicted"/>
<name>A0A5T8J999_SALER</name>
<dbReference type="AlphaFoldDB" id="A0A5T8J999"/>
<feature type="region of interest" description="Disordered" evidence="1">
    <location>
        <begin position="309"/>
        <end position="332"/>
    </location>
</feature>
<reference evidence="2" key="1">
    <citation type="submission" date="2018-07" db="EMBL/GenBank/DDBJ databases">
        <authorList>
            <consortium name="PulseNet: The National Subtyping Network for Foodborne Disease Surveillance"/>
            <person name="Tarr C.L."/>
            <person name="Trees E."/>
            <person name="Katz L.S."/>
            <person name="Carleton-Romer H.A."/>
            <person name="Stroika S."/>
            <person name="Kucerova Z."/>
            <person name="Roache K.F."/>
            <person name="Sabol A.L."/>
            <person name="Besser J."/>
            <person name="Gerner-Smidt P."/>
        </authorList>
    </citation>
    <scope>NUCLEOTIDE SEQUENCE</scope>
    <source>
        <strain evidence="2">PNUSAS020861</strain>
    </source>
</reference>
<evidence type="ECO:0000313" key="2">
    <source>
        <dbReference type="EMBL" id="EBN6118530.1"/>
    </source>
</evidence>
<protein>
    <recommendedName>
        <fullName evidence="3">DUF1073 domain-containing protein</fullName>
    </recommendedName>
</protein>
<gene>
    <name evidence="2" type="ORF">DWF34_26625</name>
</gene>
<accession>A0A5T8J999</accession>
<feature type="non-terminal residue" evidence="2">
    <location>
        <position position="1"/>
    </location>
</feature>
<comment type="caution">
    <text evidence="2">The sequence shown here is derived from an EMBL/GenBank/DDBJ whole genome shotgun (WGS) entry which is preliminary data.</text>
</comment>
<sequence length="332" mass="37569">LNQDPNSADFQKVGSVTAAGQPYHHSRCCVMMNEDPIYLAYTPSSFGFAGRSVYQRALYPLKSFIQSMRADDMVTIKAGLLVAFIKQASSIVNNMMQKMSGIKRWMLKRGGNGDVLQVGENDKIESLDMQNLEKPLDTARNHILANIATAADMPAILLNSETFTRGFGEGTEDAKAVAQYIDDVRKDLQPLYDFFVRIVQYRAWSPEFFEALKNDLPEYKSISWEAAFSSWVNNFDYVWPSSLKEPESEKVKVDETRFKAITEMLTVLLPQLTKDPQNRATLIKWACENANMNENLFADRLELDYEQLEQNPPDATPTGEGNFDELLSERAA</sequence>
<evidence type="ECO:0008006" key="3">
    <source>
        <dbReference type="Google" id="ProtNLM"/>
    </source>
</evidence>